<keyword evidence="9" id="KW-0812">Transmembrane</keyword>
<dbReference type="GO" id="GO:0006487">
    <property type="term" value="P:protein N-linked glycosylation"/>
    <property type="evidence" value="ECO:0007669"/>
    <property type="project" value="TreeGrafter"/>
</dbReference>
<dbReference type="GO" id="GO:0008455">
    <property type="term" value="F:alpha-1,6-mannosylglycoprotein 2-beta-N-acetylglucosaminyltransferase activity"/>
    <property type="evidence" value="ECO:0007669"/>
    <property type="project" value="UniProtKB-EC"/>
</dbReference>
<comment type="catalytic activity">
    <reaction evidence="22">
        <text>an N(4)-{beta-D-GlcNAc-(1-&gt;2)-alpha-D-Man-(1-&gt;3)-[alpha-D-Man-(1-&gt;6)]-beta-D-Man-(1-&gt;4)-beta-D-GlcNAc-(1-&gt;4)-beta-D-GlcNAc}-L-asparaginyl-[protein] + UDP-N-acetyl-alpha-D-glucosamine = N(4)-{beta-D-GlcNAc-(1-&gt;2)-alpha-D-Man-(1-&gt;3)-[beta-D-GlcNAc-(1-&gt;2)-alpha-D-Man-(1-&gt;6)]-beta-D-Man-(1-&gt;4)-beta-D-GlcNAc-(1-&gt;4)-beta-D-GlcNAc}-L-asparaginyl-[protein] + UDP + H(+)</text>
        <dbReference type="Rhea" id="RHEA:12941"/>
        <dbReference type="Rhea" id="RHEA-COMP:13526"/>
        <dbReference type="Rhea" id="RHEA-COMP:14369"/>
        <dbReference type="ChEBI" id="CHEBI:15378"/>
        <dbReference type="ChEBI" id="CHEBI:57705"/>
        <dbReference type="ChEBI" id="CHEBI:58223"/>
        <dbReference type="ChEBI" id="CHEBI:60615"/>
        <dbReference type="ChEBI" id="CHEBI:60651"/>
        <dbReference type="EC" id="2.4.1.143"/>
    </reaction>
</comment>
<feature type="binding site" evidence="23">
    <location>
        <begin position="201"/>
        <end position="205"/>
    </location>
    <ligand>
        <name>substrate</name>
    </ligand>
</feature>
<feature type="binding site" evidence="23">
    <location>
        <position position="125"/>
    </location>
    <ligand>
        <name>substrate</name>
    </ligand>
</feature>
<proteinExistence type="inferred from homology"/>
<dbReference type="AlphaFoldDB" id="A0A1W0WZF9"/>
<dbReference type="InterPro" id="IPR029044">
    <property type="entry name" value="Nucleotide-diphossugar_trans"/>
</dbReference>
<evidence type="ECO:0000256" key="20">
    <source>
        <dbReference type="ARBA" id="ARBA00032552"/>
    </source>
</evidence>
<evidence type="ECO:0000313" key="27">
    <source>
        <dbReference type="Proteomes" id="UP000192578"/>
    </source>
</evidence>
<dbReference type="UniPathway" id="UPA00378"/>
<evidence type="ECO:0000256" key="16">
    <source>
        <dbReference type="ARBA" id="ARBA00023180"/>
    </source>
</evidence>
<dbReference type="PANTHER" id="PTHR12871">
    <property type="entry name" value="BETA-1,2-N-ACETYLGLUCOSAMINYLTRANSFERASE II"/>
    <property type="match status" value="1"/>
</dbReference>
<keyword evidence="15 25" id="KW-1015">Disulfide bond</keyword>
<protein>
    <recommendedName>
        <fullName evidence="6">Alpha-1,6-mannosyl-glycoprotein 2-beta-N-acetylglucosaminyltransferase</fullName>
        <ecNumber evidence="5">2.4.1.143</ecNumber>
    </recommendedName>
    <alternativeName>
        <fullName evidence="21">Beta-1,2-N-acetylglucosaminyltransferase II</fullName>
    </alternativeName>
    <alternativeName>
        <fullName evidence="20">GlcNAc-T II</fullName>
    </alternativeName>
    <alternativeName>
        <fullName evidence="19">Mannoside acetylglucosaminyltransferase 2</fullName>
    </alternativeName>
    <alternativeName>
        <fullName evidence="18">N-glycosyl-oligosaccharide-glycoprotein N-acetylglucosaminyltransferase II</fullName>
    </alternativeName>
</protein>
<evidence type="ECO:0000256" key="3">
    <source>
        <dbReference type="ARBA" id="ARBA00004922"/>
    </source>
</evidence>
<comment type="cofactor">
    <cofactor evidence="1 24">
        <name>Mn(2+)</name>
        <dbReference type="ChEBI" id="CHEBI:29035"/>
    </cofactor>
</comment>
<evidence type="ECO:0000256" key="18">
    <source>
        <dbReference type="ARBA" id="ARBA00029663"/>
    </source>
</evidence>
<keyword evidence="14" id="KW-0472">Membrane</keyword>
<reference evidence="27" key="1">
    <citation type="submission" date="2017-01" db="EMBL/GenBank/DDBJ databases">
        <title>Comparative genomics of anhydrobiosis in the tardigrade Hypsibius dujardini.</title>
        <authorList>
            <person name="Yoshida Y."/>
            <person name="Koutsovoulos G."/>
            <person name="Laetsch D."/>
            <person name="Stevens L."/>
            <person name="Kumar S."/>
            <person name="Horikawa D."/>
            <person name="Ishino K."/>
            <person name="Komine S."/>
            <person name="Tomita M."/>
            <person name="Blaxter M."/>
            <person name="Arakawa K."/>
        </authorList>
    </citation>
    <scope>NUCLEOTIDE SEQUENCE [LARGE SCALE GENOMIC DNA]</scope>
    <source>
        <strain evidence="27">Z151</strain>
    </source>
</reference>
<dbReference type="PANTHER" id="PTHR12871:SF0">
    <property type="entry name" value="ALPHA-1,6-MANNOSYL-GLYCOPROTEIN 2-BETA-N-ACETYLGLUCOSAMINYLTRANSFERASE"/>
    <property type="match status" value="1"/>
</dbReference>
<evidence type="ECO:0000256" key="6">
    <source>
        <dbReference type="ARBA" id="ARBA00014817"/>
    </source>
</evidence>
<evidence type="ECO:0000256" key="19">
    <source>
        <dbReference type="ARBA" id="ARBA00031203"/>
    </source>
</evidence>
<feature type="binding site" evidence="24">
    <location>
        <position position="232"/>
    </location>
    <ligand>
        <name>Mn(2+)</name>
        <dbReference type="ChEBI" id="CHEBI:29035"/>
    </ligand>
</feature>
<keyword evidence="13" id="KW-0333">Golgi apparatus</keyword>
<dbReference type="GO" id="GO:0000139">
    <property type="term" value="C:Golgi membrane"/>
    <property type="evidence" value="ECO:0007669"/>
    <property type="project" value="UniProtKB-SubCell"/>
</dbReference>
<evidence type="ECO:0000256" key="4">
    <source>
        <dbReference type="ARBA" id="ARBA00011011"/>
    </source>
</evidence>
<evidence type="ECO:0000256" key="2">
    <source>
        <dbReference type="ARBA" id="ARBA00004323"/>
    </source>
</evidence>
<feature type="binding site" evidence="23">
    <location>
        <begin position="94"/>
        <end position="98"/>
    </location>
    <ligand>
        <name>substrate</name>
    </ligand>
</feature>
<dbReference type="Gene3D" id="3.90.550.10">
    <property type="entry name" value="Spore Coat Polysaccharide Biosynthesis Protein SpsA, Chain A"/>
    <property type="match status" value="1"/>
</dbReference>
<dbReference type="GO" id="GO:0009312">
    <property type="term" value="P:oligosaccharide biosynthetic process"/>
    <property type="evidence" value="ECO:0007669"/>
    <property type="project" value="InterPro"/>
</dbReference>
<comment type="pathway">
    <text evidence="3">Protein modification; protein glycosylation.</text>
</comment>
<keyword evidence="7" id="KW-0328">Glycosyltransferase</keyword>
<sequence>MARWPSPKRLLVAVGIIWLCGMAFIFKHVVDLITRTAVLEAEEEARWRNSTDAPVDLAGLKSLRTGVQARNAAASLKIANLISTSNFSHIIVAQIHSRIPYINALLDSMSTVRGIETALIVFSHDLVDLEIESAVATRNATLNIVQIYFPFSIQLHGNEFPAPGHRDCPERLEKRKAAKWGCRGSNSSDLYGNYRNAKLSQVKLHWWWKFHYTFTNISLARTGIPVLFVEEDHYLLPDALFLLDYFWKLRLTACDPPCPTVAIAHHRVKLADYDDAYRHYHIGPWSGSTNIGLIFSYDNYLTVANCSQVFCDVDDYNWDWSVYFIMNRCVETEFEMLMVKAPRILHIGNCAGLHHGKTDEECDMARNIAEAKKKVKKLTKNGDLFPVDMEQRRATWMQQQKEQVENGGWGDWRDRQLCRSITKSFIGRV</sequence>
<comment type="caution">
    <text evidence="26">The sequence shown here is derived from an EMBL/GenBank/DDBJ whole genome shotgun (WGS) entry which is preliminary data.</text>
</comment>
<feature type="disulfide bond" evidence="25">
    <location>
        <begin position="168"/>
        <end position="182"/>
    </location>
</feature>
<dbReference type="InterPro" id="IPR007754">
    <property type="entry name" value="GlcNAc_II"/>
</dbReference>
<comment type="subcellular location">
    <subcellularLocation>
        <location evidence="2">Golgi apparatus membrane</location>
        <topology evidence="2">Single-pass type II membrane protein</topology>
    </subcellularLocation>
</comment>
<evidence type="ECO:0000256" key="25">
    <source>
        <dbReference type="PIRSR" id="PIRSR607754-3"/>
    </source>
</evidence>
<dbReference type="Pfam" id="PF05060">
    <property type="entry name" value="MGAT2"/>
    <property type="match status" value="1"/>
</dbReference>
<dbReference type="GO" id="GO:0005795">
    <property type="term" value="C:Golgi stack"/>
    <property type="evidence" value="ECO:0007669"/>
    <property type="project" value="InterPro"/>
</dbReference>
<dbReference type="GO" id="GO:0046872">
    <property type="term" value="F:metal ion binding"/>
    <property type="evidence" value="ECO:0007669"/>
    <property type="project" value="UniProtKB-KW"/>
</dbReference>
<evidence type="ECO:0000256" key="15">
    <source>
        <dbReference type="ARBA" id="ARBA00023157"/>
    </source>
</evidence>
<evidence type="ECO:0000256" key="10">
    <source>
        <dbReference type="ARBA" id="ARBA00022723"/>
    </source>
</evidence>
<keyword evidence="11" id="KW-0735">Signal-anchor</keyword>
<evidence type="ECO:0000256" key="14">
    <source>
        <dbReference type="ARBA" id="ARBA00023136"/>
    </source>
</evidence>
<feature type="disulfide bond" evidence="25">
    <location>
        <begin position="254"/>
        <end position="258"/>
    </location>
</feature>
<organism evidence="26 27">
    <name type="scientific">Hypsibius exemplaris</name>
    <name type="common">Freshwater tardigrade</name>
    <dbReference type="NCBI Taxonomy" id="2072580"/>
    <lineage>
        <taxon>Eukaryota</taxon>
        <taxon>Metazoa</taxon>
        <taxon>Ecdysozoa</taxon>
        <taxon>Tardigrada</taxon>
        <taxon>Eutardigrada</taxon>
        <taxon>Parachela</taxon>
        <taxon>Hypsibioidea</taxon>
        <taxon>Hypsibiidae</taxon>
        <taxon>Hypsibius</taxon>
    </lineage>
</organism>
<evidence type="ECO:0000256" key="21">
    <source>
        <dbReference type="ARBA" id="ARBA00032915"/>
    </source>
</evidence>
<evidence type="ECO:0000256" key="1">
    <source>
        <dbReference type="ARBA" id="ARBA00001936"/>
    </source>
</evidence>
<evidence type="ECO:0000256" key="22">
    <source>
        <dbReference type="ARBA" id="ARBA00093257"/>
    </source>
</evidence>
<feature type="binding site" evidence="24">
    <location>
        <position position="346"/>
    </location>
    <ligand>
        <name>Mn(2+)</name>
        <dbReference type="ChEBI" id="CHEBI:29035"/>
    </ligand>
</feature>
<dbReference type="OrthoDB" id="6019616at2759"/>
<evidence type="ECO:0000256" key="7">
    <source>
        <dbReference type="ARBA" id="ARBA00022676"/>
    </source>
</evidence>
<gene>
    <name evidence="26" type="ORF">BV898_05537</name>
</gene>
<evidence type="ECO:0000256" key="17">
    <source>
        <dbReference type="ARBA" id="ARBA00023211"/>
    </source>
</evidence>
<accession>A0A1W0WZF9</accession>
<feature type="disulfide bond" evidence="25">
    <location>
        <begin position="306"/>
        <end position="329"/>
    </location>
</feature>
<evidence type="ECO:0000256" key="23">
    <source>
        <dbReference type="PIRSR" id="PIRSR607754-1"/>
    </source>
</evidence>
<evidence type="ECO:0000313" key="26">
    <source>
        <dbReference type="EMBL" id="OQV20492.1"/>
    </source>
</evidence>
<evidence type="ECO:0000256" key="24">
    <source>
        <dbReference type="PIRSR" id="PIRSR607754-2"/>
    </source>
</evidence>
<keyword evidence="10 24" id="KW-0479">Metal-binding</keyword>
<dbReference type="Proteomes" id="UP000192578">
    <property type="component" value="Unassembled WGS sequence"/>
</dbReference>
<keyword evidence="27" id="KW-1185">Reference proteome</keyword>
<evidence type="ECO:0000256" key="12">
    <source>
        <dbReference type="ARBA" id="ARBA00022989"/>
    </source>
</evidence>
<evidence type="ECO:0000256" key="11">
    <source>
        <dbReference type="ARBA" id="ARBA00022968"/>
    </source>
</evidence>
<evidence type="ECO:0000256" key="13">
    <source>
        <dbReference type="ARBA" id="ARBA00023034"/>
    </source>
</evidence>
<name>A0A1W0WZF9_HYPEX</name>
<comment type="similarity">
    <text evidence="4">Belongs to the glycosyltransferase 16 (GT16) protein family.</text>
</comment>
<keyword evidence="17 24" id="KW-0464">Manganese</keyword>
<dbReference type="EMBL" id="MTYJ01000030">
    <property type="protein sequence ID" value="OQV20492.1"/>
    <property type="molecule type" value="Genomic_DNA"/>
</dbReference>
<feature type="disulfide bond" evidence="25">
    <location>
        <begin position="311"/>
        <end position="418"/>
    </location>
</feature>
<keyword evidence="12" id="KW-1133">Transmembrane helix</keyword>
<evidence type="ECO:0000256" key="9">
    <source>
        <dbReference type="ARBA" id="ARBA00022692"/>
    </source>
</evidence>
<keyword evidence="8" id="KW-0808">Transferase</keyword>
<evidence type="ECO:0000256" key="5">
    <source>
        <dbReference type="ARBA" id="ARBA00012613"/>
    </source>
</evidence>
<keyword evidence="16" id="KW-0325">Glycoprotein</keyword>
<dbReference type="EC" id="2.4.1.143" evidence="5"/>
<evidence type="ECO:0000256" key="8">
    <source>
        <dbReference type="ARBA" id="ARBA00022679"/>
    </source>
</evidence>